<dbReference type="InterPro" id="IPR003593">
    <property type="entry name" value="AAA+_ATPase"/>
</dbReference>
<feature type="region of interest" description="Disordered" evidence="16">
    <location>
        <begin position="866"/>
        <end position="887"/>
    </location>
</feature>
<dbReference type="PROSITE" id="PS50929">
    <property type="entry name" value="ABC_TM1F"/>
    <property type="match status" value="2"/>
</dbReference>
<evidence type="ECO:0000259" key="19">
    <source>
        <dbReference type="PROSITE" id="PS50929"/>
    </source>
</evidence>
<evidence type="ECO:0000259" key="18">
    <source>
        <dbReference type="PROSITE" id="PS50893"/>
    </source>
</evidence>
<feature type="transmembrane region" description="Helical" evidence="17">
    <location>
        <begin position="1059"/>
        <end position="1079"/>
    </location>
</feature>
<feature type="transmembrane region" description="Helical" evidence="17">
    <location>
        <begin position="373"/>
        <end position="392"/>
    </location>
</feature>
<dbReference type="GO" id="GO:0005886">
    <property type="term" value="C:plasma membrane"/>
    <property type="evidence" value="ECO:0007669"/>
    <property type="project" value="UniProtKB-SubCell"/>
</dbReference>
<dbReference type="InterPro" id="IPR050173">
    <property type="entry name" value="ABC_transporter_C-like"/>
</dbReference>
<comment type="similarity">
    <text evidence="2">Belongs to the ABC transporter superfamily. ABCC family. Conjugate transporter (TC 3.A.1.208) subfamily.</text>
</comment>
<evidence type="ECO:0000256" key="7">
    <source>
        <dbReference type="ARBA" id="ARBA00022741"/>
    </source>
</evidence>
<keyword evidence="7" id="KW-0547">Nucleotide-binding</keyword>
<keyword evidence="3" id="KW-0813">Transport</keyword>
<feature type="transmembrane region" description="Helical" evidence="17">
    <location>
        <begin position="1144"/>
        <end position="1164"/>
    </location>
</feature>
<keyword evidence="10 17" id="KW-1133">Transmembrane helix</keyword>
<comment type="caution">
    <text evidence="20">The sequence shown here is derived from an EMBL/GenBank/DDBJ whole genome shotgun (WGS) entry which is preliminary data.</text>
</comment>
<proteinExistence type="inferred from homology"/>
<dbReference type="GO" id="GO:0005524">
    <property type="term" value="F:ATP binding"/>
    <property type="evidence" value="ECO:0007669"/>
    <property type="project" value="UniProtKB-KW"/>
</dbReference>
<keyword evidence="11" id="KW-0445">Lipid transport</keyword>
<evidence type="ECO:0000256" key="9">
    <source>
        <dbReference type="ARBA" id="ARBA00022967"/>
    </source>
</evidence>
<feature type="transmembrane region" description="Helical" evidence="17">
    <location>
        <begin position="1031"/>
        <end position="1053"/>
    </location>
</feature>
<dbReference type="SUPFAM" id="SSF90123">
    <property type="entry name" value="ABC transporter transmembrane region"/>
    <property type="match status" value="2"/>
</dbReference>
<dbReference type="PANTHER" id="PTHR24223">
    <property type="entry name" value="ATP-BINDING CASSETTE SUB-FAMILY C"/>
    <property type="match status" value="1"/>
</dbReference>
<dbReference type="CDD" id="cd03244">
    <property type="entry name" value="ABCC_MRP_domain2"/>
    <property type="match status" value="1"/>
</dbReference>
<sequence length="1511" mass="168808">VFGLLLWIVCWTDLFSTFHELRQGISHPPIYFVTPLVLGMTMLLATFLIQFERLRGVQSSGVLFIFWFLSVLCAIVPFRSKILQASSKSEVTDKLRFTTFYFYFGLVVCELILCCFNEKPPLFSNAVTDPNPCPETSAGFLSTMTFWWFTSMAIKGYKMPLEAKDLWSLNQRDSSKVMVPKLLKEWEKELAKAKSEPNLSSQALYSKPLPSTTNHIVGGGGGGESSPEEVEVLLSNQKSSPRQPSFLRALIKAFGPYFLIGSAFKLLQDIITFVNPQLLRMLIIFTKQEGVPDWWGYALAFLMFFTAFLQTLILHHHFQYCFVTGMNVRTAIIGAIYRKALVITNAAKRSSTVGEVVNLMSVDAQRFMDLTTFLNMLWSAPLQIMLALYFLWQNLGPSVLAGVAVMIMLIPFNAVIAMKMRGYQVEQMRLKDSRIKLMNEILNGIKVLKLYAWENSFKEKVLAIRQKELNVLRKTAYLGALSTMAWTSAPFMVALTSFAVYVYVTVDENTALDAERAFVSLSLFNILRFPLNMLPQVISSIVQASVSLKRIQSFLSHDELDPNSVDRNNTATEFSVTVANGKFTWAKEDPPVLHNINVMVPQGSLLAVVGHVGCGKSSLISALLGEMERLEGEVSIRGSVAYVPQQAWIQNITLRDNILFGKPYNEQKYRSVLEACALTPDLEVLPGGDLTEIGEKGINLSGGQRQRVSLARALYSDTDVYLLDDPLSAVDAHVAKHIFDNLIGPDGALKGKTRILVTHGISFLPQVDNIMVMVDGRVSEMGSYQELLKQDGAFAEFLRNYALEDIVEEDEAIEELIEDEELFPDDALSNHADMVDNEPVINEAKRNFIRQISIVSADGENPRFRSVRRQGCSQRKHSEPQEKKKPHDMVKLIQTENTETGRVKTKVYLEYAKAVGPLLSVFICFLYGCQNAASIGSNIWLSEWTNDAARNATKENLNMRVGVYAALGTAQGILVLISSFTLAMGNMAAARKLHYNLLSNKLHTPQSFFDTTPIGRIINRFSKDIYVIDEALPATVLMFLSTLFASLSTMLVIVSTTPIFAVVIVPLAVAYVFVQRFYVATSRQLKRLESVSRSPIYSNFSETITGASVIRAYGRHSAFVLMSDTKVDENQKSYYPGIVSNRWLGVRIEFIGNCIVLFAAMFAVTRKQSLTAGLVGLSVSYALQVTMSLNWMVRMTSDLESNIVAVERVKEYSETKPEAPWEVEDKKPSPNWPVEGNVQFQNYSVRYREGLDLVLKNLTLSVKGGEKIGIVGRTGAGKSSMTLCLFRLLEAAAGEITIDEVKIAEIGLHDLRSKLTIIPQEPVLFSGTLRMNLDPFEQCSDDELWKALEQSHLHKFVRNQPAKLELECTEGGENLSVGQRQLVCLARALLRKTRILVLDEATAAIDLETDDLIQSTIRTQFEDCTVFTIAHRLNTIMDCTRVLVLDKGQVAEFDTPTSLISQKGIFYSMAKDAGLTHCPQLTSAGRVRFGEGCIQRWSCVCNVDVLQLTCA</sequence>
<keyword evidence="9" id="KW-1278">Translocase</keyword>
<feature type="transmembrane region" description="Helical" evidence="17">
    <location>
        <begin position="961"/>
        <end position="983"/>
    </location>
</feature>
<keyword evidence="12 17" id="KW-0472">Membrane</keyword>
<feature type="transmembrane region" description="Helical" evidence="17">
    <location>
        <begin position="30"/>
        <end position="49"/>
    </location>
</feature>
<dbReference type="CDD" id="cd18603">
    <property type="entry name" value="ABC_6TM_MRP1_2_3_6_D2_like"/>
    <property type="match status" value="1"/>
</dbReference>
<dbReference type="Gene3D" id="3.40.50.300">
    <property type="entry name" value="P-loop containing nucleotide triphosphate hydrolases"/>
    <property type="match status" value="2"/>
</dbReference>
<comment type="catalytic activity">
    <reaction evidence="15">
        <text>17beta-estradiol 17-O-(beta-D-glucuronate)(in) + ATP + H2O = 17beta-estradiol 17-O-(beta-D-glucuronate)(out) + ADP + phosphate + H(+)</text>
        <dbReference type="Rhea" id="RHEA:60128"/>
        <dbReference type="ChEBI" id="CHEBI:15377"/>
        <dbReference type="ChEBI" id="CHEBI:15378"/>
        <dbReference type="ChEBI" id="CHEBI:30616"/>
        <dbReference type="ChEBI" id="CHEBI:43474"/>
        <dbReference type="ChEBI" id="CHEBI:82961"/>
        <dbReference type="ChEBI" id="CHEBI:456216"/>
    </reaction>
    <physiologicalReaction direction="left-to-right" evidence="15">
        <dbReference type="Rhea" id="RHEA:60129"/>
    </physiologicalReaction>
</comment>
<feature type="domain" description="ABC transmembrane type-1" evidence="19">
    <location>
        <begin position="259"/>
        <end position="543"/>
    </location>
</feature>
<feature type="domain" description="ABC transporter" evidence="18">
    <location>
        <begin position="576"/>
        <end position="800"/>
    </location>
</feature>
<gene>
    <name evidence="20" type="ORF">F2P81_021966</name>
</gene>
<name>A0A6A4RYF2_SCOMX</name>
<evidence type="ECO:0000256" key="5">
    <source>
        <dbReference type="ARBA" id="ARBA00022692"/>
    </source>
</evidence>
<dbReference type="PROSITE" id="PS00211">
    <property type="entry name" value="ABC_TRANSPORTER_1"/>
    <property type="match status" value="2"/>
</dbReference>
<reference evidence="20 21" key="1">
    <citation type="submission" date="2019-06" db="EMBL/GenBank/DDBJ databases">
        <title>Draft genomes of female and male turbot (Scophthalmus maximus).</title>
        <authorList>
            <person name="Xu H."/>
            <person name="Xu X.-W."/>
            <person name="Shao C."/>
            <person name="Chen S."/>
        </authorList>
    </citation>
    <scope>NUCLEOTIDE SEQUENCE [LARGE SCALE GENOMIC DNA]</scope>
    <source>
        <strain evidence="20">Ysfricsl-2016a</strain>
        <tissue evidence="20">Blood</tissue>
    </source>
</reference>
<dbReference type="InterPro" id="IPR003439">
    <property type="entry name" value="ABC_transporter-like_ATP-bd"/>
</dbReference>
<feature type="non-terminal residue" evidence="20">
    <location>
        <position position="1"/>
    </location>
</feature>
<dbReference type="Pfam" id="PF00005">
    <property type="entry name" value="ABC_tran"/>
    <property type="match status" value="2"/>
</dbReference>
<dbReference type="CDD" id="cd18595">
    <property type="entry name" value="ABC_6TM_MRP1_2_3_6_D1_like"/>
    <property type="match status" value="1"/>
</dbReference>
<dbReference type="PROSITE" id="PS50893">
    <property type="entry name" value="ABC_TRANSPORTER_2"/>
    <property type="match status" value="2"/>
</dbReference>
<dbReference type="Pfam" id="PF00664">
    <property type="entry name" value="ABC_membrane"/>
    <property type="match status" value="2"/>
</dbReference>
<dbReference type="FunFam" id="3.40.50.300:FF:000293">
    <property type="entry name" value="ATP binding cassette subfamily C member 1"/>
    <property type="match status" value="1"/>
</dbReference>
<keyword evidence="8" id="KW-0067">ATP-binding</keyword>
<feature type="transmembrane region" description="Helical" evidence="17">
    <location>
        <begin position="914"/>
        <end position="941"/>
    </location>
</feature>
<feature type="transmembrane region" description="Helical" evidence="17">
    <location>
        <begin position="398"/>
        <end position="418"/>
    </location>
</feature>
<evidence type="ECO:0000256" key="6">
    <source>
        <dbReference type="ARBA" id="ARBA00022737"/>
    </source>
</evidence>
<evidence type="ECO:0000256" key="3">
    <source>
        <dbReference type="ARBA" id="ARBA00022448"/>
    </source>
</evidence>
<evidence type="ECO:0000256" key="13">
    <source>
        <dbReference type="ARBA" id="ARBA00034018"/>
    </source>
</evidence>
<dbReference type="InterPro" id="IPR005292">
    <property type="entry name" value="MRP"/>
</dbReference>
<comment type="subcellular location">
    <subcellularLocation>
        <location evidence="1">Cell membrane</location>
        <topology evidence="1">Multi-pass membrane protein</topology>
    </subcellularLocation>
</comment>
<dbReference type="FunFam" id="1.20.1560.10:FF:000001">
    <property type="entry name" value="ATP-binding cassette subfamily C member 1"/>
    <property type="match status" value="1"/>
</dbReference>
<feature type="region of interest" description="Disordered" evidence="16">
    <location>
        <begin position="216"/>
        <end position="237"/>
    </location>
</feature>
<dbReference type="FunFam" id="1.20.1560.10:FF:000007">
    <property type="entry name" value="ATP-binding cassette subfamily C member 1"/>
    <property type="match status" value="1"/>
</dbReference>
<accession>A0A6A4RYF2</accession>
<dbReference type="InterPro" id="IPR027417">
    <property type="entry name" value="P-loop_NTPase"/>
</dbReference>
<evidence type="ECO:0000256" key="8">
    <source>
        <dbReference type="ARBA" id="ARBA00022840"/>
    </source>
</evidence>
<dbReference type="EMBL" id="VEVO01000020">
    <property type="protein sequence ID" value="KAF0025085.1"/>
    <property type="molecule type" value="Genomic_DNA"/>
</dbReference>
<evidence type="ECO:0000256" key="2">
    <source>
        <dbReference type="ARBA" id="ARBA00009726"/>
    </source>
</evidence>
<feature type="compositionally biased region" description="Basic and acidic residues" evidence="16">
    <location>
        <begin position="876"/>
        <end position="887"/>
    </location>
</feature>
<keyword evidence="5 17" id="KW-0812">Transmembrane</keyword>
<dbReference type="FunFam" id="3.40.50.300:FF:000074">
    <property type="entry name" value="Multidrug resistance-associated protein 5 isoform 1"/>
    <property type="match status" value="1"/>
</dbReference>
<dbReference type="InterPro" id="IPR036640">
    <property type="entry name" value="ABC1_TM_sf"/>
</dbReference>
<dbReference type="GO" id="GO:0008559">
    <property type="term" value="F:ABC-type xenobiotic transporter activity"/>
    <property type="evidence" value="ECO:0007669"/>
    <property type="project" value="UniProtKB-EC"/>
</dbReference>
<keyword evidence="6" id="KW-0677">Repeat</keyword>
<evidence type="ECO:0000256" key="10">
    <source>
        <dbReference type="ARBA" id="ARBA00022989"/>
    </source>
</evidence>
<organism evidence="20 21">
    <name type="scientific">Scophthalmus maximus</name>
    <name type="common">Turbot</name>
    <name type="synonym">Psetta maxima</name>
    <dbReference type="NCBI Taxonomy" id="52904"/>
    <lineage>
        <taxon>Eukaryota</taxon>
        <taxon>Metazoa</taxon>
        <taxon>Chordata</taxon>
        <taxon>Craniata</taxon>
        <taxon>Vertebrata</taxon>
        <taxon>Euteleostomi</taxon>
        <taxon>Actinopterygii</taxon>
        <taxon>Neopterygii</taxon>
        <taxon>Teleostei</taxon>
        <taxon>Neoteleostei</taxon>
        <taxon>Acanthomorphata</taxon>
        <taxon>Carangaria</taxon>
        <taxon>Pleuronectiformes</taxon>
        <taxon>Pleuronectoidei</taxon>
        <taxon>Scophthalmidae</taxon>
        <taxon>Scophthalmus</taxon>
    </lineage>
</organism>
<dbReference type="SUPFAM" id="SSF52540">
    <property type="entry name" value="P-loop containing nucleoside triphosphate hydrolases"/>
    <property type="match status" value="2"/>
</dbReference>
<evidence type="ECO:0000256" key="14">
    <source>
        <dbReference type="ARBA" id="ARBA00047523"/>
    </source>
</evidence>
<feature type="domain" description="ABC transmembrane type-1" evidence="19">
    <location>
        <begin position="921"/>
        <end position="1201"/>
    </location>
</feature>
<feature type="domain" description="ABC transporter" evidence="18">
    <location>
        <begin position="1238"/>
        <end position="1472"/>
    </location>
</feature>
<dbReference type="InterPro" id="IPR017871">
    <property type="entry name" value="ABC_transporter-like_CS"/>
</dbReference>
<dbReference type="CDD" id="cd03250">
    <property type="entry name" value="ABCC_MRP_domain1"/>
    <property type="match status" value="1"/>
</dbReference>
<evidence type="ECO:0000256" key="12">
    <source>
        <dbReference type="ARBA" id="ARBA00023136"/>
    </source>
</evidence>
<dbReference type="GO" id="GO:0016887">
    <property type="term" value="F:ATP hydrolysis activity"/>
    <property type="evidence" value="ECO:0007669"/>
    <property type="project" value="InterPro"/>
</dbReference>
<dbReference type="GO" id="GO:0006869">
    <property type="term" value="P:lipid transport"/>
    <property type="evidence" value="ECO:0007669"/>
    <property type="project" value="UniProtKB-KW"/>
</dbReference>
<evidence type="ECO:0000256" key="1">
    <source>
        <dbReference type="ARBA" id="ARBA00004651"/>
    </source>
</evidence>
<comment type="catalytic activity">
    <reaction evidence="13">
        <text>ATP + H2O + xenobioticSide 1 = ADP + phosphate + xenobioticSide 2.</text>
        <dbReference type="EC" id="7.6.2.2"/>
    </reaction>
</comment>
<evidence type="ECO:0000313" key="20">
    <source>
        <dbReference type="EMBL" id="KAF0025085.1"/>
    </source>
</evidence>
<feature type="transmembrane region" description="Helical" evidence="17">
    <location>
        <begin position="294"/>
        <end position="314"/>
    </location>
</feature>
<evidence type="ECO:0000313" key="21">
    <source>
        <dbReference type="Proteomes" id="UP000438429"/>
    </source>
</evidence>
<dbReference type="Proteomes" id="UP000438429">
    <property type="component" value="Unassembled WGS sequence"/>
</dbReference>
<feature type="transmembrane region" description="Helical" evidence="17">
    <location>
        <begin position="61"/>
        <end position="80"/>
    </location>
</feature>
<evidence type="ECO:0008006" key="22">
    <source>
        <dbReference type="Google" id="ProtNLM"/>
    </source>
</evidence>
<dbReference type="NCBIfam" id="TIGR00957">
    <property type="entry name" value="MRP_assoc_pro"/>
    <property type="match status" value="1"/>
</dbReference>
<evidence type="ECO:0000256" key="17">
    <source>
        <dbReference type="SAM" id="Phobius"/>
    </source>
</evidence>
<dbReference type="SMART" id="SM00382">
    <property type="entry name" value="AAA"/>
    <property type="match status" value="2"/>
</dbReference>
<evidence type="ECO:0000256" key="16">
    <source>
        <dbReference type="SAM" id="MobiDB-lite"/>
    </source>
</evidence>
<feature type="transmembrane region" description="Helical" evidence="17">
    <location>
        <begin position="100"/>
        <end position="116"/>
    </location>
</feature>
<dbReference type="PANTHER" id="PTHR24223:SF405">
    <property type="entry name" value="ATP-BINDING CASSETTE SUB-FAMILY C MEMBER 3"/>
    <property type="match status" value="1"/>
</dbReference>
<feature type="transmembrane region" description="Helical" evidence="17">
    <location>
        <begin position="475"/>
        <end position="504"/>
    </location>
</feature>
<protein>
    <recommendedName>
        <fullName evidence="22">ATP-binding cassette, sub-family C (CFTR/MRP), member 3</fullName>
    </recommendedName>
</protein>
<evidence type="ECO:0000256" key="11">
    <source>
        <dbReference type="ARBA" id="ARBA00023055"/>
    </source>
</evidence>
<dbReference type="InterPro" id="IPR011527">
    <property type="entry name" value="ABC1_TM_dom"/>
</dbReference>
<comment type="catalytic activity">
    <reaction evidence="14">
        <text>leukotriene C4(in) + ATP + H2O = leukotriene C4(out) + ADP + phosphate + H(+)</text>
        <dbReference type="Rhea" id="RHEA:38963"/>
        <dbReference type="ChEBI" id="CHEBI:15377"/>
        <dbReference type="ChEBI" id="CHEBI:15378"/>
        <dbReference type="ChEBI" id="CHEBI:30616"/>
        <dbReference type="ChEBI" id="CHEBI:43474"/>
        <dbReference type="ChEBI" id="CHEBI:57973"/>
        <dbReference type="ChEBI" id="CHEBI:456216"/>
    </reaction>
    <physiologicalReaction direction="left-to-right" evidence="14">
        <dbReference type="Rhea" id="RHEA:38964"/>
    </physiologicalReaction>
</comment>
<dbReference type="Gene3D" id="1.20.1560.10">
    <property type="entry name" value="ABC transporter type 1, transmembrane domain"/>
    <property type="match status" value="2"/>
</dbReference>
<evidence type="ECO:0000256" key="4">
    <source>
        <dbReference type="ARBA" id="ARBA00022475"/>
    </source>
</evidence>
<keyword evidence="4" id="KW-1003">Cell membrane</keyword>
<evidence type="ECO:0000256" key="15">
    <source>
        <dbReference type="ARBA" id="ARBA00047576"/>
    </source>
</evidence>